<keyword evidence="8" id="KW-0812">Transmembrane</keyword>
<dbReference type="GO" id="GO:0046872">
    <property type="term" value="F:metal ion binding"/>
    <property type="evidence" value="ECO:0007669"/>
    <property type="project" value="UniProtKB-KW"/>
</dbReference>
<evidence type="ECO:0000256" key="6">
    <source>
        <dbReference type="ARBA" id="ARBA00022801"/>
    </source>
</evidence>
<evidence type="ECO:0000256" key="2">
    <source>
        <dbReference type="ARBA" id="ARBA00004123"/>
    </source>
</evidence>
<feature type="domain" description="DDE Tnp4" evidence="9">
    <location>
        <begin position="193"/>
        <end position="354"/>
    </location>
</feature>
<keyword evidence="8" id="KW-0472">Membrane</keyword>
<dbReference type="InterPro" id="IPR058353">
    <property type="entry name" value="DUF8040"/>
</dbReference>
<accession>A0AAW2CUM6</accession>
<dbReference type="Pfam" id="PF26138">
    <property type="entry name" value="DUF8040"/>
    <property type="match status" value="1"/>
</dbReference>
<comment type="similarity">
    <text evidence="3">Belongs to the HARBI1 family.</text>
</comment>
<dbReference type="EMBL" id="JAZDWU010000005">
    <property type="protein sequence ID" value="KAL0001826.1"/>
    <property type="molecule type" value="Genomic_DNA"/>
</dbReference>
<evidence type="ECO:0000256" key="1">
    <source>
        <dbReference type="ARBA" id="ARBA00001968"/>
    </source>
</evidence>
<evidence type="ECO:0000256" key="8">
    <source>
        <dbReference type="SAM" id="Phobius"/>
    </source>
</evidence>
<protein>
    <recommendedName>
        <fullName evidence="13">DDE Tnp4 domain-containing protein</fullName>
    </recommendedName>
</protein>
<comment type="subcellular location">
    <subcellularLocation>
        <location evidence="2">Nucleus</location>
    </subcellularLocation>
</comment>
<dbReference type="InterPro" id="IPR045249">
    <property type="entry name" value="HARBI1-like"/>
</dbReference>
<keyword evidence="8" id="KW-1133">Transmembrane helix</keyword>
<dbReference type="GO" id="GO:0016787">
    <property type="term" value="F:hydrolase activity"/>
    <property type="evidence" value="ECO:0007669"/>
    <property type="project" value="UniProtKB-KW"/>
</dbReference>
<keyword evidence="12" id="KW-1185">Reference proteome</keyword>
<dbReference type="PANTHER" id="PTHR22930">
    <property type="match status" value="1"/>
</dbReference>
<evidence type="ECO:0000256" key="4">
    <source>
        <dbReference type="ARBA" id="ARBA00022722"/>
    </source>
</evidence>
<dbReference type="GO" id="GO:0004518">
    <property type="term" value="F:nuclease activity"/>
    <property type="evidence" value="ECO:0007669"/>
    <property type="project" value="UniProtKB-KW"/>
</dbReference>
<evidence type="ECO:0000256" key="7">
    <source>
        <dbReference type="ARBA" id="ARBA00023242"/>
    </source>
</evidence>
<dbReference type="InterPro" id="IPR027806">
    <property type="entry name" value="HARBI1_dom"/>
</dbReference>
<evidence type="ECO:0000256" key="5">
    <source>
        <dbReference type="ARBA" id="ARBA00022723"/>
    </source>
</evidence>
<feature type="domain" description="DUF8040" evidence="10">
    <location>
        <begin position="78"/>
        <end position="157"/>
    </location>
</feature>
<evidence type="ECO:0000256" key="3">
    <source>
        <dbReference type="ARBA" id="ARBA00006958"/>
    </source>
</evidence>
<evidence type="ECO:0000313" key="12">
    <source>
        <dbReference type="Proteomes" id="UP001459277"/>
    </source>
</evidence>
<evidence type="ECO:0000259" key="10">
    <source>
        <dbReference type="Pfam" id="PF26138"/>
    </source>
</evidence>
<keyword evidence="6" id="KW-0378">Hydrolase</keyword>
<dbReference type="Pfam" id="PF13359">
    <property type="entry name" value="DDE_Tnp_4"/>
    <property type="match status" value="1"/>
</dbReference>
<comment type="cofactor">
    <cofactor evidence="1">
        <name>a divalent metal cation</name>
        <dbReference type="ChEBI" id="CHEBI:60240"/>
    </cofactor>
</comment>
<evidence type="ECO:0000259" key="9">
    <source>
        <dbReference type="Pfam" id="PF13359"/>
    </source>
</evidence>
<dbReference type="GO" id="GO:0005634">
    <property type="term" value="C:nucleus"/>
    <property type="evidence" value="ECO:0007669"/>
    <property type="project" value="UniProtKB-SubCell"/>
</dbReference>
<organism evidence="11 12">
    <name type="scientific">Lithocarpus litseifolius</name>
    <dbReference type="NCBI Taxonomy" id="425828"/>
    <lineage>
        <taxon>Eukaryota</taxon>
        <taxon>Viridiplantae</taxon>
        <taxon>Streptophyta</taxon>
        <taxon>Embryophyta</taxon>
        <taxon>Tracheophyta</taxon>
        <taxon>Spermatophyta</taxon>
        <taxon>Magnoliopsida</taxon>
        <taxon>eudicotyledons</taxon>
        <taxon>Gunneridae</taxon>
        <taxon>Pentapetalae</taxon>
        <taxon>rosids</taxon>
        <taxon>fabids</taxon>
        <taxon>Fagales</taxon>
        <taxon>Fagaceae</taxon>
        <taxon>Lithocarpus</taxon>
    </lineage>
</organism>
<evidence type="ECO:0000313" key="11">
    <source>
        <dbReference type="EMBL" id="KAL0001826.1"/>
    </source>
</evidence>
<feature type="transmembrane region" description="Helical" evidence="8">
    <location>
        <begin position="28"/>
        <end position="45"/>
    </location>
</feature>
<dbReference type="PANTHER" id="PTHR22930:SF268">
    <property type="entry name" value="NUCLEASE HARBI1"/>
    <property type="match status" value="1"/>
</dbReference>
<sequence>MDRQENKRRRVLQIWEWRRRLWDWEWRRRMALAYVVCLVAYWLILRRRPQRRQVTYSISSLSLERRSIRDELMREIIGNKKCRDIIRMGPGAFLDLCDMLRKEGGLQPTQRATIEEQVAKFLYILSHGVKHREISFFFRRSGETINHHFHQVLRSVIQLEEKFLKQPDGSQTSIEILNSSRFFPYFKDCIGAIDGTHIRAKVPIEDAPRYRGRKDYPTQNVLAACTFDLKFTYVLPGWEGTASDSRILKNALSRRDKLKVPQGKYYLVDAGFMLRSTLLAPYRGVRYHLKEYSRNPPQNPKELFNLRHASLRNAIERAFGVLKKRFPIIASSNEPSYGVPTQKKIILACCILHNYLMGADPDDKILHEVDEEILNNPEPHEQLGAQRERNNEDAAQGEILRNSIATDMWRDYTSNPT</sequence>
<dbReference type="AlphaFoldDB" id="A0AAW2CUM6"/>
<gene>
    <name evidence="11" type="ORF">SO802_015607</name>
</gene>
<evidence type="ECO:0008006" key="13">
    <source>
        <dbReference type="Google" id="ProtNLM"/>
    </source>
</evidence>
<dbReference type="Proteomes" id="UP001459277">
    <property type="component" value="Unassembled WGS sequence"/>
</dbReference>
<reference evidence="11 12" key="1">
    <citation type="submission" date="2024-01" db="EMBL/GenBank/DDBJ databases">
        <title>A telomere-to-telomere, gap-free genome of sweet tea (Lithocarpus litseifolius).</title>
        <authorList>
            <person name="Zhou J."/>
        </authorList>
    </citation>
    <scope>NUCLEOTIDE SEQUENCE [LARGE SCALE GENOMIC DNA]</scope>
    <source>
        <strain evidence="11">Zhou-2022a</strain>
        <tissue evidence="11">Leaf</tissue>
    </source>
</reference>
<comment type="caution">
    <text evidence="11">The sequence shown here is derived from an EMBL/GenBank/DDBJ whole genome shotgun (WGS) entry which is preliminary data.</text>
</comment>
<keyword evidence="5" id="KW-0479">Metal-binding</keyword>
<name>A0AAW2CUM6_9ROSI</name>
<proteinExistence type="inferred from homology"/>
<keyword evidence="4" id="KW-0540">Nuclease</keyword>
<keyword evidence="7" id="KW-0539">Nucleus</keyword>